<dbReference type="SUPFAM" id="SSF63817">
    <property type="entry name" value="Sortase"/>
    <property type="match status" value="1"/>
</dbReference>
<name>A0ABN2A310_9ACTN</name>
<gene>
    <name evidence="4" type="ORF">GCM10009802_64940</name>
</gene>
<keyword evidence="3" id="KW-0472">Membrane</keyword>
<dbReference type="EMBL" id="BAAAPF010000464">
    <property type="protein sequence ID" value="GAA1510408.1"/>
    <property type="molecule type" value="Genomic_DNA"/>
</dbReference>
<keyword evidence="5" id="KW-1185">Reference proteome</keyword>
<dbReference type="Proteomes" id="UP001500443">
    <property type="component" value="Unassembled WGS sequence"/>
</dbReference>
<dbReference type="InterPro" id="IPR042003">
    <property type="entry name" value="Sortase_E"/>
</dbReference>
<dbReference type="InterPro" id="IPR053465">
    <property type="entry name" value="Sortase_Class_E"/>
</dbReference>
<dbReference type="NCBIfam" id="TIGR01076">
    <property type="entry name" value="sortase_fam"/>
    <property type="match status" value="1"/>
</dbReference>
<dbReference type="InterPro" id="IPR023365">
    <property type="entry name" value="Sortase_dom-sf"/>
</dbReference>
<keyword evidence="1" id="KW-0378">Hydrolase</keyword>
<evidence type="ECO:0000313" key="4">
    <source>
        <dbReference type="EMBL" id="GAA1510408.1"/>
    </source>
</evidence>
<dbReference type="Gene3D" id="2.40.260.10">
    <property type="entry name" value="Sortase"/>
    <property type="match status" value="1"/>
</dbReference>
<comment type="caution">
    <text evidence="4">The sequence shown here is derived from an EMBL/GenBank/DDBJ whole genome shotgun (WGS) entry which is preliminary data.</text>
</comment>
<dbReference type="Pfam" id="PF04203">
    <property type="entry name" value="Sortase"/>
    <property type="match status" value="1"/>
</dbReference>
<evidence type="ECO:0000256" key="2">
    <source>
        <dbReference type="SAM" id="MobiDB-lite"/>
    </source>
</evidence>
<sequence>MAEAGAKAVAAPAEENAEEAAADTAGDGDAPPAPPARRRRGLVAGVVSLFGEVLITVGVLMALFVVYSLYWTNVQANRQAGRMTDDLRDSWESTPDDSKPRPVNIGDLKGGIGFLHVPAMEENILVRKGTATDDLNKGVAGYYTEPVKSAMPWDRRGNFSLAAHRDGHGAKFHDIHDIDEGDPIVFESKDRWYVYKTYAILSETSKYNTDVLDKIPEESGKTEPGRYITLTTCTPMYTSRHRYIVWGELERVDRVDEQRTPPPELS</sequence>
<dbReference type="NCBIfam" id="NF033747">
    <property type="entry name" value="class_E_sortase"/>
    <property type="match status" value="1"/>
</dbReference>
<feature type="compositionally biased region" description="Low complexity" evidence="2">
    <location>
        <begin position="1"/>
        <end position="14"/>
    </location>
</feature>
<proteinExistence type="predicted"/>
<accession>A0ABN2A310</accession>
<evidence type="ECO:0000256" key="3">
    <source>
        <dbReference type="SAM" id="Phobius"/>
    </source>
</evidence>
<reference evidence="4 5" key="1">
    <citation type="journal article" date="2019" name="Int. J. Syst. Evol. Microbiol.">
        <title>The Global Catalogue of Microorganisms (GCM) 10K type strain sequencing project: providing services to taxonomists for standard genome sequencing and annotation.</title>
        <authorList>
            <consortium name="The Broad Institute Genomics Platform"/>
            <consortium name="The Broad Institute Genome Sequencing Center for Infectious Disease"/>
            <person name="Wu L."/>
            <person name="Ma J."/>
        </authorList>
    </citation>
    <scope>NUCLEOTIDE SEQUENCE [LARGE SCALE GENOMIC DNA]</scope>
    <source>
        <strain evidence="4 5">JCM 15481</strain>
    </source>
</reference>
<protein>
    <submittedName>
        <fullName evidence="4">Class E sortase</fullName>
    </submittedName>
</protein>
<dbReference type="CDD" id="cd05830">
    <property type="entry name" value="Sortase_E"/>
    <property type="match status" value="1"/>
</dbReference>
<feature type="transmembrane region" description="Helical" evidence="3">
    <location>
        <begin position="42"/>
        <end position="70"/>
    </location>
</feature>
<keyword evidence="3" id="KW-1133">Transmembrane helix</keyword>
<keyword evidence="3" id="KW-0812">Transmembrane</keyword>
<evidence type="ECO:0000313" key="5">
    <source>
        <dbReference type="Proteomes" id="UP001500443"/>
    </source>
</evidence>
<feature type="region of interest" description="Disordered" evidence="2">
    <location>
        <begin position="1"/>
        <end position="36"/>
    </location>
</feature>
<evidence type="ECO:0000256" key="1">
    <source>
        <dbReference type="ARBA" id="ARBA00022801"/>
    </source>
</evidence>
<dbReference type="InterPro" id="IPR005754">
    <property type="entry name" value="Sortase"/>
</dbReference>
<organism evidence="4 5">
    <name type="scientific">Streptomyces synnematoformans</name>
    <dbReference type="NCBI Taxonomy" id="415721"/>
    <lineage>
        <taxon>Bacteria</taxon>
        <taxon>Bacillati</taxon>
        <taxon>Actinomycetota</taxon>
        <taxon>Actinomycetes</taxon>
        <taxon>Kitasatosporales</taxon>
        <taxon>Streptomycetaceae</taxon>
        <taxon>Streptomyces</taxon>
    </lineage>
</organism>